<keyword evidence="3" id="KW-1185">Reference proteome</keyword>
<name>A0AA88SAJ7_9ASTE</name>
<feature type="region of interest" description="Disordered" evidence="1">
    <location>
        <begin position="106"/>
        <end position="129"/>
    </location>
</feature>
<reference evidence="2" key="1">
    <citation type="submission" date="2022-12" db="EMBL/GenBank/DDBJ databases">
        <title>Draft genome assemblies for two species of Escallonia (Escalloniales).</title>
        <authorList>
            <person name="Chanderbali A."/>
            <person name="Dervinis C."/>
            <person name="Anghel I."/>
            <person name="Soltis D."/>
            <person name="Soltis P."/>
            <person name="Zapata F."/>
        </authorList>
    </citation>
    <scope>NUCLEOTIDE SEQUENCE</scope>
    <source>
        <strain evidence="2">UCBG92.1500</strain>
        <tissue evidence="2">Leaf</tissue>
    </source>
</reference>
<protein>
    <submittedName>
        <fullName evidence="2">Uncharacterized protein</fullName>
    </submittedName>
</protein>
<dbReference type="AlphaFoldDB" id="A0AA88SAJ7"/>
<dbReference type="Proteomes" id="UP001187471">
    <property type="component" value="Unassembled WGS sequence"/>
</dbReference>
<sequence>MQYYSSHSLGRQSGDTTAMGSSIALLQERFRQLEKMREKREERELLRLFSESQQISQSKCFEPAKLNLQPATIFPSRPPVQDSLSLGLNLFNKHVDFRPMTTPPSTNLWSARAAPMSRSQNYEKSDDGTKNMKQDFLGTLYALPGKQITDSQNANLVLKLTTTSLISRDHHNDGGSGVRYAIRMHPIAKQLIPNAKDFSPSNC</sequence>
<gene>
    <name evidence="2" type="ORF">RJ640_013593</name>
</gene>
<evidence type="ECO:0000256" key="1">
    <source>
        <dbReference type="SAM" id="MobiDB-lite"/>
    </source>
</evidence>
<evidence type="ECO:0000313" key="2">
    <source>
        <dbReference type="EMBL" id="KAK2995636.1"/>
    </source>
</evidence>
<organism evidence="2 3">
    <name type="scientific">Escallonia rubra</name>
    <dbReference type="NCBI Taxonomy" id="112253"/>
    <lineage>
        <taxon>Eukaryota</taxon>
        <taxon>Viridiplantae</taxon>
        <taxon>Streptophyta</taxon>
        <taxon>Embryophyta</taxon>
        <taxon>Tracheophyta</taxon>
        <taxon>Spermatophyta</taxon>
        <taxon>Magnoliopsida</taxon>
        <taxon>eudicotyledons</taxon>
        <taxon>Gunneridae</taxon>
        <taxon>Pentapetalae</taxon>
        <taxon>asterids</taxon>
        <taxon>campanulids</taxon>
        <taxon>Escalloniales</taxon>
        <taxon>Escalloniaceae</taxon>
        <taxon>Escallonia</taxon>
    </lineage>
</organism>
<proteinExistence type="predicted"/>
<dbReference type="PANTHER" id="PTHR34570">
    <property type="entry name" value="OS03G0593100 PROTEIN"/>
    <property type="match status" value="1"/>
</dbReference>
<evidence type="ECO:0000313" key="3">
    <source>
        <dbReference type="Proteomes" id="UP001187471"/>
    </source>
</evidence>
<dbReference type="PANTHER" id="PTHR34570:SF20">
    <property type="entry name" value="MYB-CC TYPE TRANSCRIPTION FACTOR LHEQLE-CONTAINING DOMAIN-CONTAINING PROTEIN"/>
    <property type="match status" value="1"/>
</dbReference>
<comment type="caution">
    <text evidence="2">The sequence shown here is derived from an EMBL/GenBank/DDBJ whole genome shotgun (WGS) entry which is preliminary data.</text>
</comment>
<dbReference type="EMBL" id="JAVXUO010000080">
    <property type="protein sequence ID" value="KAK2995636.1"/>
    <property type="molecule type" value="Genomic_DNA"/>
</dbReference>
<accession>A0AA88SAJ7</accession>